<accession>A0A0D1Z808</accession>
<dbReference type="Proteomes" id="UP000054302">
    <property type="component" value="Unassembled WGS sequence"/>
</dbReference>
<organism evidence="2 3">
    <name type="scientific">Exophiala mesophila</name>
    <name type="common">Black yeast-like fungus</name>
    <dbReference type="NCBI Taxonomy" id="212818"/>
    <lineage>
        <taxon>Eukaryota</taxon>
        <taxon>Fungi</taxon>
        <taxon>Dikarya</taxon>
        <taxon>Ascomycota</taxon>
        <taxon>Pezizomycotina</taxon>
        <taxon>Eurotiomycetes</taxon>
        <taxon>Chaetothyriomycetidae</taxon>
        <taxon>Chaetothyriales</taxon>
        <taxon>Herpotrichiellaceae</taxon>
        <taxon>Exophiala</taxon>
    </lineage>
</organism>
<keyword evidence="3" id="KW-1185">Reference proteome</keyword>
<dbReference type="OrthoDB" id="5530243at2759"/>
<dbReference type="RefSeq" id="XP_016222466.1">
    <property type="nucleotide sequence ID" value="XM_016370173.1"/>
</dbReference>
<sequence>MSTNGQPPRQFTLRQPPYTYYHLSLRRLALTSLQPQESVDEITARTHLSSALQQYLGLTGTAISIDILKVQDCNVWIRVPQDDEVGVTASLSQWVGTKDLTWKIEQKGTWLGGVTGRATGGRQLWDMGGEAQR</sequence>
<dbReference type="GO" id="GO:0008033">
    <property type="term" value="P:tRNA processing"/>
    <property type="evidence" value="ECO:0007669"/>
    <property type="project" value="InterPro"/>
</dbReference>
<dbReference type="Pfam" id="PF20976">
    <property type="entry name" value="Pop8"/>
    <property type="match status" value="1"/>
</dbReference>
<dbReference type="VEuPathDB" id="FungiDB:PV10_05496"/>
<dbReference type="PANTHER" id="PTHR28173">
    <property type="entry name" value="RIBONUCLEASES P/MRP PROTEIN SUBUNIT POP8"/>
    <property type="match status" value="1"/>
</dbReference>
<dbReference type="GO" id="GO:0034965">
    <property type="term" value="P:intronic box C/D snoRNA processing"/>
    <property type="evidence" value="ECO:0007669"/>
    <property type="project" value="TreeGrafter"/>
</dbReference>
<gene>
    <name evidence="2" type="ORF">PV10_05496</name>
</gene>
<dbReference type="HOGENOM" id="CLU_115053_1_1_1"/>
<feature type="domain" description="Ribonucleases P/MRP subunit Pop8-like" evidence="1">
    <location>
        <begin position="18"/>
        <end position="94"/>
    </location>
</feature>
<dbReference type="GO" id="GO:0000294">
    <property type="term" value="P:nuclear-transcribed mRNA catabolic process, RNase MRP-dependent"/>
    <property type="evidence" value="ECO:0007669"/>
    <property type="project" value="TreeGrafter"/>
</dbReference>
<dbReference type="STRING" id="212818.A0A0D1Z808"/>
<evidence type="ECO:0000313" key="3">
    <source>
        <dbReference type="Proteomes" id="UP000054302"/>
    </source>
</evidence>
<dbReference type="PANTHER" id="PTHR28173:SF1">
    <property type="entry name" value="RIBONUCLEASES P_MRP PROTEIN SUBUNIT POP8"/>
    <property type="match status" value="1"/>
</dbReference>
<reference evidence="2 3" key="1">
    <citation type="submission" date="2015-01" db="EMBL/GenBank/DDBJ databases">
        <title>The Genome Sequence of Exophiala mesophila CBS40295.</title>
        <authorList>
            <consortium name="The Broad Institute Genomics Platform"/>
            <person name="Cuomo C."/>
            <person name="de Hoog S."/>
            <person name="Gorbushina A."/>
            <person name="Stielow B."/>
            <person name="Teixiera M."/>
            <person name="Abouelleil A."/>
            <person name="Chapman S.B."/>
            <person name="Priest M."/>
            <person name="Young S.K."/>
            <person name="Wortman J."/>
            <person name="Nusbaum C."/>
            <person name="Birren B."/>
        </authorList>
    </citation>
    <scope>NUCLEOTIDE SEQUENCE [LARGE SCALE GENOMIC DNA]</scope>
    <source>
        <strain evidence="2 3">CBS 40295</strain>
    </source>
</reference>
<evidence type="ECO:0000259" key="1">
    <source>
        <dbReference type="Pfam" id="PF20976"/>
    </source>
</evidence>
<dbReference type="InterPro" id="IPR020347">
    <property type="entry name" value="Pop8"/>
</dbReference>
<dbReference type="InterPro" id="IPR049128">
    <property type="entry name" value="Pop8-like_dom"/>
</dbReference>
<dbReference type="GO" id="GO:0000171">
    <property type="term" value="F:ribonuclease MRP activity"/>
    <property type="evidence" value="ECO:0007669"/>
    <property type="project" value="TreeGrafter"/>
</dbReference>
<dbReference type="EMBL" id="KN847523">
    <property type="protein sequence ID" value="KIV90892.1"/>
    <property type="molecule type" value="Genomic_DNA"/>
</dbReference>
<dbReference type="AlphaFoldDB" id="A0A0D1Z808"/>
<dbReference type="GO" id="GO:0000172">
    <property type="term" value="C:ribonuclease MRP complex"/>
    <property type="evidence" value="ECO:0007669"/>
    <property type="project" value="InterPro"/>
</dbReference>
<evidence type="ECO:0000313" key="2">
    <source>
        <dbReference type="EMBL" id="KIV90892.1"/>
    </source>
</evidence>
<dbReference type="OMA" id="QVKSYCT"/>
<protein>
    <recommendedName>
        <fullName evidence="1">Ribonucleases P/MRP subunit Pop8-like domain-containing protein</fullName>
    </recommendedName>
</protein>
<dbReference type="GO" id="GO:0004526">
    <property type="term" value="F:ribonuclease P activity"/>
    <property type="evidence" value="ECO:0007669"/>
    <property type="project" value="TreeGrafter"/>
</dbReference>
<dbReference type="GeneID" id="27323341"/>
<dbReference type="GO" id="GO:0005655">
    <property type="term" value="C:nucleolar ribonuclease P complex"/>
    <property type="evidence" value="ECO:0007669"/>
    <property type="project" value="InterPro"/>
</dbReference>
<name>A0A0D1Z808_EXOME</name>
<proteinExistence type="predicted"/>